<dbReference type="Pfam" id="PF05834">
    <property type="entry name" value="Lycopene_cycl"/>
    <property type="match status" value="1"/>
</dbReference>
<dbReference type="SUPFAM" id="SSF51905">
    <property type="entry name" value="FAD/NAD(P)-binding domain"/>
    <property type="match status" value="1"/>
</dbReference>
<evidence type="ECO:0008006" key="3">
    <source>
        <dbReference type="Google" id="ProtNLM"/>
    </source>
</evidence>
<dbReference type="AlphaFoldDB" id="A0A229FUB8"/>
<dbReference type="Gene3D" id="3.50.50.60">
    <property type="entry name" value="FAD/NAD(P)-binding domain"/>
    <property type="match status" value="1"/>
</dbReference>
<protein>
    <recommendedName>
        <fullName evidence="3">Lycopene cyclase</fullName>
    </recommendedName>
</protein>
<reference evidence="1 2" key="1">
    <citation type="submission" date="2017-06" db="EMBL/GenBank/DDBJ databases">
        <title>Reclassification of a Polynucleobacter cosmopolitanus strain isolated from tropical Lake Victoria as Polynucleobacter victoriensis comb. nov.</title>
        <authorList>
            <person name="Hahn M.W."/>
        </authorList>
    </citation>
    <scope>NUCLEOTIDE SEQUENCE [LARGE SCALE GENOMIC DNA]</scope>
    <source>
        <strain evidence="1 2">MWH-MoIso2</strain>
    </source>
</reference>
<keyword evidence="2" id="KW-1185">Reference proteome</keyword>
<dbReference type="EMBL" id="NJGG01000001">
    <property type="protein sequence ID" value="OXL15585.1"/>
    <property type="molecule type" value="Genomic_DNA"/>
</dbReference>
<sequence>MNQHFDLVIIGGGCAGLSLAYQLSQFGENCPKTLIIEEREAYTNDRTWCFWDVKGPIHRDLAPFKWNTFSIKNNHMDFEYSCNETPYLMLPSDIFYKNTLNAINSNKKIQLLTGEKLVDKVIKRDAWHIPTSKFLATASNVVDTRPIKSMTKKDSLMWQSFVGYEVELDGALFVEDKLVLMDFDSNFKEGLAFIYCLPTSNSRALIEYTVFSEDLFTADQLTDRLLEKIEIYTQNKSYTIIRQEKGILPMGNNHIEQVDDPTYLFAGLFAGAARPSSGYAFQRIQTWSKDCAVELKNNRQLIKFKKDSWMQTWMDFLFITVIKKNPIIGAKIFVELFKNCDVRTVADFMSDHSSFWQKLKIIASLPALTFLSAIPELIRSKRRLGGSIDA</sequence>
<evidence type="ECO:0000313" key="1">
    <source>
        <dbReference type="EMBL" id="OXL15585.1"/>
    </source>
</evidence>
<name>A0A229FUB8_9BURK</name>
<proteinExistence type="predicted"/>
<dbReference type="OrthoDB" id="5793379at2"/>
<organism evidence="1 2">
    <name type="scientific">Polynucleobacter cosmopolitanus</name>
    <dbReference type="NCBI Taxonomy" id="351345"/>
    <lineage>
        <taxon>Bacteria</taxon>
        <taxon>Pseudomonadati</taxon>
        <taxon>Pseudomonadota</taxon>
        <taxon>Betaproteobacteria</taxon>
        <taxon>Burkholderiales</taxon>
        <taxon>Burkholderiaceae</taxon>
        <taxon>Polynucleobacter</taxon>
    </lineage>
</organism>
<comment type="caution">
    <text evidence="1">The sequence shown here is derived from an EMBL/GenBank/DDBJ whole genome shotgun (WGS) entry which is preliminary data.</text>
</comment>
<dbReference type="RefSeq" id="WP_089514624.1">
    <property type="nucleotide sequence ID" value="NZ_NJGG01000001.1"/>
</dbReference>
<dbReference type="Proteomes" id="UP000215188">
    <property type="component" value="Unassembled WGS sequence"/>
</dbReference>
<gene>
    <name evidence="1" type="ORF">AOC33_00335</name>
</gene>
<evidence type="ECO:0000313" key="2">
    <source>
        <dbReference type="Proteomes" id="UP000215188"/>
    </source>
</evidence>
<dbReference type="InterPro" id="IPR036188">
    <property type="entry name" value="FAD/NAD-bd_sf"/>
</dbReference>
<accession>A0A229FUB8</accession>